<keyword evidence="1 4" id="KW-0963">Cytoplasm</keyword>
<dbReference type="UniPathway" id="UPA00344"/>
<comment type="subcellular location">
    <subcellularLocation>
        <location evidence="4">Cytoplasm</location>
    </subcellularLocation>
</comment>
<dbReference type="OrthoDB" id="5531344at2759"/>
<reference evidence="6 7" key="1">
    <citation type="submission" date="2015-09" db="EMBL/GenBank/DDBJ databases">
        <title>Host preference determinants of Valsa canker pathogens revealed by comparative genomics.</title>
        <authorList>
            <person name="Yin Z."/>
            <person name="Huang L."/>
        </authorList>
    </citation>
    <scope>NUCLEOTIDE SEQUENCE [LARGE SCALE GENOMIC DNA]</scope>
    <source>
        <strain evidence="6 7">YSFL</strain>
    </source>
</reference>
<feature type="compositionally biased region" description="Basic and acidic residues" evidence="5">
    <location>
        <begin position="194"/>
        <end position="204"/>
    </location>
</feature>
<dbReference type="SUPFAM" id="SSF54690">
    <property type="entry name" value="Molybdopterin synthase subunit MoaE"/>
    <property type="match status" value="1"/>
</dbReference>
<comment type="similarity">
    <text evidence="4">Belongs to the MoaE family. MOCS2B subfamily.</text>
</comment>
<evidence type="ECO:0000313" key="7">
    <source>
        <dbReference type="Proteomes" id="UP000284375"/>
    </source>
</evidence>
<dbReference type="InterPro" id="IPR036563">
    <property type="entry name" value="MoaE_sf"/>
</dbReference>
<feature type="binding site" evidence="4">
    <location>
        <begin position="135"/>
        <end position="137"/>
    </location>
    <ligand>
        <name>substrate</name>
    </ligand>
</feature>
<dbReference type="InterPro" id="IPR028888">
    <property type="entry name" value="MOCS2B_euk"/>
</dbReference>
<dbReference type="GO" id="GO:0030366">
    <property type="term" value="F:molybdopterin synthase activity"/>
    <property type="evidence" value="ECO:0007669"/>
    <property type="project" value="UniProtKB-UniRule"/>
</dbReference>
<evidence type="ECO:0000256" key="3">
    <source>
        <dbReference type="ARBA" id="ARBA00023150"/>
    </source>
</evidence>
<comment type="caution">
    <text evidence="6">The sequence shown here is derived from an EMBL/GenBank/DDBJ whole genome shotgun (WGS) entry which is preliminary data.</text>
</comment>
<dbReference type="HAMAP" id="MF_03052">
    <property type="entry name" value="MOC2B"/>
    <property type="match status" value="1"/>
</dbReference>
<sequence>MAEPSPSELSEPGVSVALTYAALSPAAAMDRVRSPSAGAIVLFAGTTRDSFGGRPVRHLAYQSYAPLALRTMLDIARGVRARHALVGIAVVHRLGVVPVGEESVLVAVSSPHRKAAWLAGEECLEEVKARVEVWKLETFADDDGAGVWRANRDGVMGTRVEAGDEAGGFTAQIRGGEGEHEGHDGVAGNMGEVTRPRRLGEKGHGAVVNPKPETPPE</sequence>
<dbReference type="PANTHER" id="PTHR23404">
    <property type="entry name" value="MOLYBDOPTERIN SYNTHASE RELATED"/>
    <property type="match status" value="1"/>
</dbReference>
<dbReference type="EC" id="2.8.1.12" evidence="4"/>
<dbReference type="Gene3D" id="3.90.1170.40">
    <property type="entry name" value="Molybdopterin biosynthesis MoaE subunit"/>
    <property type="match status" value="1"/>
</dbReference>
<organism evidence="6 7">
    <name type="scientific">Cytospora chrysosperma</name>
    <name type="common">Cytospora canker fungus</name>
    <name type="synonym">Sphaeria chrysosperma</name>
    <dbReference type="NCBI Taxonomy" id="252740"/>
    <lineage>
        <taxon>Eukaryota</taxon>
        <taxon>Fungi</taxon>
        <taxon>Dikarya</taxon>
        <taxon>Ascomycota</taxon>
        <taxon>Pezizomycotina</taxon>
        <taxon>Sordariomycetes</taxon>
        <taxon>Sordariomycetidae</taxon>
        <taxon>Diaporthales</taxon>
        <taxon>Cytosporaceae</taxon>
        <taxon>Cytospora</taxon>
    </lineage>
</organism>
<dbReference type="Pfam" id="PF02391">
    <property type="entry name" value="MoaE"/>
    <property type="match status" value="1"/>
</dbReference>
<name>A0A423VT57_CYTCH</name>
<dbReference type="CDD" id="cd00756">
    <property type="entry name" value="MoaE"/>
    <property type="match status" value="1"/>
</dbReference>
<proteinExistence type="inferred from homology"/>
<dbReference type="STRING" id="252740.A0A423VT57"/>
<evidence type="ECO:0000256" key="5">
    <source>
        <dbReference type="SAM" id="MobiDB-lite"/>
    </source>
</evidence>
<evidence type="ECO:0000256" key="4">
    <source>
        <dbReference type="HAMAP-Rule" id="MF_03052"/>
    </source>
</evidence>
<keyword evidence="2 4" id="KW-0808">Transferase</keyword>
<dbReference type="InterPro" id="IPR003448">
    <property type="entry name" value="Mopterin_biosynth_MoaE"/>
</dbReference>
<comment type="function">
    <text evidence="4">Catalytic subunit of the molybdopterin synthase complex, a complex that catalyzes the conversion of precursor Z into molybdopterin. Acts by mediating the incorporation of 2 sulfur atoms from thiocarboxylated MOCS2A into precursor Z to generate a dithiolene group.</text>
</comment>
<protein>
    <recommendedName>
        <fullName evidence="4">Molybdopterin synthase catalytic subunit</fullName>
        <ecNumber evidence="4">2.8.1.12</ecNumber>
    </recommendedName>
    <alternativeName>
        <fullName evidence="4">Common component for nitrate reductase and xanthine dehydrogenase protein H</fullName>
    </alternativeName>
    <alternativeName>
        <fullName evidence="4">Molybdenum cofactor synthesis protein 2 large subunit</fullName>
    </alternativeName>
    <alternativeName>
        <fullName evidence="4">Molybdenum cofactor synthesis protein 2B</fullName>
        <shortName evidence="4">MOCS2B</shortName>
    </alternativeName>
</protein>
<evidence type="ECO:0000256" key="1">
    <source>
        <dbReference type="ARBA" id="ARBA00022490"/>
    </source>
</evidence>
<keyword evidence="7" id="KW-1185">Reference proteome</keyword>
<feature type="region of interest" description="Disordered" evidence="5">
    <location>
        <begin position="175"/>
        <end position="217"/>
    </location>
</feature>
<keyword evidence="3 4" id="KW-0501">Molybdenum cofactor biosynthesis</keyword>
<dbReference type="GO" id="GO:0006777">
    <property type="term" value="P:Mo-molybdopterin cofactor biosynthetic process"/>
    <property type="evidence" value="ECO:0007669"/>
    <property type="project" value="UniProtKB-UniRule"/>
</dbReference>
<feature type="binding site" evidence="4">
    <location>
        <begin position="112"/>
        <end position="113"/>
    </location>
    <ligand>
        <name>substrate</name>
    </ligand>
</feature>
<dbReference type="EMBL" id="LJZO01000029">
    <property type="protein sequence ID" value="ROV94169.1"/>
    <property type="molecule type" value="Genomic_DNA"/>
</dbReference>
<comment type="subunit">
    <text evidence="4">Heterotetramer; composed of 2 small (MOCS2A) and 2 large (MOCS2B) subunits.</text>
</comment>
<evidence type="ECO:0000313" key="6">
    <source>
        <dbReference type="EMBL" id="ROV94169.1"/>
    </source>
</evidence>
<evidence type="ECO:0000256" key="2">
    <source>
        <dbReference type="ARBA" id="ARBA00022679"/>
    </source>
</evidence>
<dbReference type="GO" id="GO:1990140">
    <property type="term" value="C:molybdopterin synthase complex"/>
    <property type="evidence" value="ECO:0007669"/>
    <property type="project" value="UniProtKB-UniRule"/>
</dbReference>
<comment type="pathway">
    <text evidence="4">Cofactor biosynthesis; molybdopterin biosynthesis.</text>
</comment>
<feature type="binding site" evidence="4">
    <location>
        <position position="128"/>
    </location>
    <ligand>
        <name>substrate</name>
    </ligand>
</feature>
<comment type="catalytic activity">
    <reaction evidence="4">
        <text>2 [molybdopterin-synthase sulfur-carrier protein]-C-terminal-Gly-aminoethanethioate + cyclic pyranopterin phosphate + H2O = molybdopterin + 2 [molybdopterin-synthase sulfur-carrier protein]-C-terminal Gly-Gly + 2 H(+)</text>
        <dbReference type="Rhea" id="RHEA:26333"/>
        <dbReference type="Rhea" id="RHEA-COMP:12202"/>
        <dbReference type="Rhea" id="RHEA-COMP:19907"/>
        <dbReference type="ChEBI" id="CHEBI:15377"/>
        <dbReference type="ChEBI" id="CHEBI:15378"/>
        <dbReference type="ChEBI" id="CHEBI:58698"/>
        <dbReference type="ChEBI" id="CHEBI:59648"/>
        <dbReference type="ChEBI" id="CHEBI:90778"/>
        <dbReference type="ChEBI" id="CHEBI:232372"/>
        <dbReference type="EC" id="2.8.1.12"/>
    </reaction>
</comment>
<dbReference type="FunFam" id="3.90.1170.40:FF:000003">
    <property type="entry name" value="Molybdopterin converting factor subunit 2"/>
    <property type="match status" value="1"/>
</dbReference>
<dbReference type="AlphaFoldDB" id="A0A423VT57"/>
<dbReference type="Proteomes" id="UP000284375">
    <property type="component" value="Unassembled WGS sequence"/>
</dbReference>
<accession>A0A423VT57</accession>
<gene>
    <name evidence="4" type="primary">cnxH</name>
    <name evidence="6" type="ORF">VSDG_05653</name>
</gene>